<proteinExistence type="predicted"/>
<gene>
    <name evidence="1" type="ORF">FA10DRAFT_190221</name>
</gene>
<dbReference type="InParanoid" id="A0A316YGS5"/>
<name>A0A316YGS5_9BASI</name>
<protein>
    <recommendedName>
        <fullName evidence="3">Arrestin-like N-terminal domain-containing protein</fullName>
    </recommendedName>
</protein>
<dbReference type="RefSeq" id="XP_025374143.1">
    <property type="nucleotide sequence ID" value="XM_025518368.1"/>
</dbReference>
<keyword evidence="2" id="KW-1185">Reference proteome</keyword>
<reference evidence="1 2" key="1">
    <citation type="journal article" date="2018" name="Mol. Biol. Evol.">
        <title>Broad Genomic Sampling Reveals a Smut Pathogenic Ancestry of the Fungal Clade Ustilaginomycotina.</title>
        <authorList>
            <person name="Kijpornyongpan T."/>
            <person name="Mondo S.J."/>
            <person name="Barry K."/>
            <person name="Sandor L."/>
            <person name="Lee J."/>
            <person name="Lipzen A."/>
            <person name="Pangilinan J."/>
            <person name="LaButti K."/>
            <person name="Hainaut M."/>
            <person name="Henrissat B."/>
            <person name="Grigoriev I.V."/>
            <person name="Spatafora J.W."/>
            <person name="Aime M.C."/>
        </authorList>
    </citation>
    <scope>NUCLEOTIDE SEQUENCE [LARGE SCALE GENOMIC DNA]</scope>
    <source>
        <strain evidence="1 2">MCA 4198</strain>
    </source>
</reference>
<evidence type="ECO:0008006" key="3">
    <source>
        <dbReference type="Google" id="ProtNLM"/>
    </source>
</evidence>
<dbReference type="InterPro" id="IPR014752">
    <property type="entry name" value="Arrestin-like_C"/>
</dbReference>
<dbReference type="Proteomes" id="UP000245768">
    <property type="component" value="Unassembled WGS sequence"/>
</dbReference>
<organism evidence="1 2">
    <name type="scientific">Acaromyces ingoldii</name>
    <dbReference type="NCBI Taxonomy" id="215250"/>
    <lineage>
        <taxon>Eukaryota</taxon>
        <taxon>Fungi</taxon>
        <taxon>Dikarya</taxon>
        <taxon>Basidiomycota</taxon>
        <taxon>Ustilaginomycotina</taxon>
        <taxon>Exobasidiomycetes</taxon>
        <taxon>Exobasidiales</taxon>
        <taxon>Cryptobasidiaceae</taxon>
        <taxon>Acaromyces</taxon>
    </lineage>
</organism>
<sequence length="432" mass="47522">MRQPPVQLTLAESVIFVPSRERIEDDGASSNQLRGFVTLECHASRGVRLTFRGLSVWVDWDATPSPQNRQTEIISHTVELDADDSVGTFEGARVPFSIPLPLDLPPSVDADFGSNTYVLTATVESPPGGKSKSAEVPVRIVHEEVGGATTENAEAAVSEGVCGDRISYAWNADPSPSVGTRFAVDLAILSTNTSAVSLLSVQILLQELTSYGPQSRLQTPVMRQWALLKLGDAQNVLEESAIESASQLALQRRRATKETSEKRKGNVEEKDDALQRLAWDLQIPSCSNTPINNSIRHGKSAVDVSHRLVLRVVLRDDAVESALEVKRPIWLRSMFLAQMGSFLPCYCCSMHQDHPYNVESQWRRIASQAPPSSHNRLPDWLTRLWSKDRPEKQDEAHGGMLWFALSSNGSVDSELQASHGQCRGHEAGSIAR</sequence>
<evidence type="ECO:0000313" key="1">
    <source>
        <dbReference type="EMBL" id="PWN86945.1"/>
    </source>
</evidence>
<dbReference type="GO" id="GO:0005886">
    <property type="term" value="C:plasma membrane"/>
    <property type="evidence" value="ECO:0007669"/>
    <property type="project" value="TreeGrafter"/>
</dbReference>
<dbReference type="InterPro" id="IPR050357">
    <property type="entry name" value="Arrestin_domain-protein"/>
</dbReference>
<dbReference type="AlphaFoldDB" id="A0A316YGS5"/>
<dbReference type="GO" id="GO:0030674">
    <property type="term" value="F:protein-macromolecule adaptor activity"/>
    <property type="evidence" value="ECO:0007669"/>
    <property type="project" value="TreeGrafter"/>
</dbReference>
<dbReference type="PANTHER" id="PTHR11188">
    <property type="entry name" value="ARRESTIN DOMAIN CONTAINING PROTEIN"/>
    <property type="match status" value="1"/>
</dbReference>
<dbReference type="EMBL" id="KZ819641">
    <property type="protein sequence ID" value="PWN86945.1"/>
    <property type="molecule type" value="Genomic_DNA"/>
</dbReference>
<dbReference type="GO" id="GO:0070086">
    <property type="term" value="P:ubiquitin-dependent endocytosis"/>
    <property type="evidence" value="ECO:0007669"/>
    <property type="project" value="TreeGrafter"/>
</dbReference>
<dbReference type="GeneID" id="37040284"/>
<dbReference type="PANTHER" id="PTHR11188:SF17">
    <property type="entry name" value="FI21816P1"/>
    <property type="match status" value="1"/>
</dbReference>
<dbReference type="GO" id="GO:0031625">
    <property type="term" value="F:ubiquitin protein ligase binding"/>
    <property type="evidence" value="ECO:0007669"/>
    <property type="project" value="TreeGrafter"/>
</dbReference>
<dbReference type="OrthoDB" id="2238745at2759"/>
<evidence type="ECO:0000313" key="2">
    <source>
        <dbReference type="Proteomes" id="UP000245768"/>
    </source>
</evidence>
<dbReference type="GO" id="GO:0005829">
    <property type="term" value="C:cytosol"/>
    <property type="evidence" value="ECO:0007669"/>
    <property type="project" value="TreeGrafter"/>
</dbReference>
<dbReference type="STRING" id="215250.A0A316YGS5"/>
<dbReference type="Gene3D" id="2.60.40.640">
    <property type="match status" value="1"/>
</dbReference>
<accession>A0A316YGS5</accession>